<sequence>MEKFIDSKKAMLLIKDNDVVAVSGFAGLAVPESLLKAVEKRYLESGSPKDLTLMFAATSSTYL</sequence>
<dbReference type="Gene3D" id="3.40.1080.10">
    <property type="entry name" value="Glutaconate Coenzyme A-transferase"/>
    <property type="match status" value="1"/>
</dbReference>
<gene>
    <name evidence="1" type="ORF">Q604_UNBC16083G0001</name>
</gene>
<dbReference type="AlphaFoldDB" id="W1XGG5"/>
<comment type="caution">
    <text evidence="1">The sequence shown here is derived from an EMBL/GenBank/DDBJ whole genome shotgun (WGS) entry which is preliminary data.</text>
</comment>
<name>W1XGG5_9ZZZZ</name>
<dbReference type="EMBL" id="AZMM01016083">
    <property type="protein sequence ID" value="ETJ29382.1"/>
    <property type="molecule type" value="Genomic_DNA"/>
</dbReference>
<keyword evidence="1" id="KW-0808">Transferase</keyword>
<feature type="non-terminal residue" evidence="1">
    <location>
        <position position="63"/>
    </location>
</feature>
<proteinExistence type="predicted"/>
<protein>
    <submittedName>
        <fullName evidence="1">Propionate CoA-transferase</fullName>
    </submittedName>
</protein>
<reference evidence="1" key="1">
    <citation type="submission" date="2013-12" db="EMBL/GenBank/DDBJ databases">
        <title>A Varibaculum cambriense genome reconstructed from a premature infant gut community with otherwise low bacterial novelty that shifts toward anaerobic metabolism during the third week of life.</title>
        <authorList>
            <person name="Brown C.T."/>
            <person name="Sharon I."/>
            <person name="Thomas B.C."/>
            <person name="Castelle C.J."/>
            <person name="Morowitz M.J."/>
            <person name="Banfield J.F."/>
        </authorList>
    </citation>
    <scope>NUCLEOTIDE SEQUENCE</scope>
</reference>
<dbReference type="InterPro" id="IPR037171">
    <property type="entry name" value="NagB/RpiA_transferase-like"/>
</dbReference>
<evidence type="ECO:0000313" key="1">
    <source>
        <dbReference type="EMBL" id="ETJ29382.1"/>
    </source>
</evidence>
<accession>W1XGG5</accession>
<dbReference type="GO" id="GO:0016740">
    <property type="term" value="F:transferase activity"/>
    <property type="evidence" value="ECO:0007669"/>
    <property type="project" value="UniProtKB-KW"/>
</dbReference>
<dbReference type="SUPFAM" id="SSF100950">
    <property type="entry name" value="NagB/RpiA/CoA transferase-like"/>
    <property type="match status" value="1"/>
</dbReference>
<organism evidence="1">
    <name type="scientific">human gut metagenome</name>
    <dbReference type="NCBI Taxonomy" id="408170"/>
    <lineage>
        <taxon>unclassified sequences</taxon>
        <taxon>metagenomes</taxon>
        <taxon>organismal metagenomes</taxon>
    </lineage>
</organism>